<dbReference type="EMBL" id="LR797824">
    <property type="protein sequence ID" value="CAB4241913.1"/>
    <property type="molecule type" value="Genomic_DNA"/>
</dbReference>
<reference evidence="1" key="1">
    <citation type="submission" date="2020-05" db="EMBL/GenBank/DDBJ databases">
        <authorList>
            <person name="Chiriac C."/>
            <person name="Salcher M."/>
            <person name="Ghai R."/>
            <person name="Kavagutti S V."/>
        </authorList>
    </citation>
    <scope>NUCLEOTIDE SEQUENCE</scope>
</reference>
<organism evidence="1">
    <name type="scientific">uncultured Caudovirales phage</name>
    <dbReference type="NCBI Taxonomy" id="2100421"/>
    <lineage>
        <taxon>Viruses</taxon>
        <taxon>Duplodnaviria</taxon>
        <taxon>Heunggongvirae</taxon>
        <taxon>Uroviricota</taxon>
        <taxon>Caudoviricetes</taxon>
        <taxon>Peduoviridae</taxon>
        <taxon>Maltschvirus</taxon>
        <taxon>Maltschvirus maltsch</taxon>
    </lineage>
</organism>
<sequence length="324" mass="37135">MAEIQFELRKRVRQRNEFWSILYDPNSGQIQSIEPGQSKQANCLVISYAKVKDILAGKLNQNDFKISFNENLGAVDLVNITRPTEFIKKHVWKGWLSTSEYHGDPLSDLRIILFNDTGIIRVESTRAWATDLKEKLDRDIAENDLPLFITDSDDPHQLLGFVNVNLIDIIERGYWESRLWSFMDHGLVQKILYHGKQVRTNSPPVASGMFFTRINQYSPYRGVTDDQTIISHNGRGRHISVFLKDGGVWAQSHYEPGSAIDQLIGNFSVAIINGDDPDDFYSWAELPALMLRQPHPFELLTKWPHQTLPNVLYKANNLDIGVLQ</sequence>
<gene>
    <name evidence="1" type="ORF">UFOVP71_451</name>
</gene>
<accession>A0A6J5TAT9</accession>
<name>A0A6J5TAT9_9CAUD</name>
<evidence type="ECO:0000313" key="1">
    <source>
        <dbReference type="EMBL" id="CAB4241913.1"/>
    </source>
</evidence>
<protein>
    <submittedName>
        <fullName evidence="1">Uncharacterized protein</fullName>
    </submittedName>
</protein>
<proteinExistence type="predicted"/>